<accession>E7N011</accession>
<evidence type="ECO:0000256" key="4">
    <source>
        <dbReference type="SAM" id="Coils"/>
    </source>
</evidence>
<evidence type="ECO:0000313" key="6">
    <source>
        <dbReference type="EMBL" id="EFW30675.1"/>
    </source>
</evidence>
<dbReference type="Pfam" id="PF13558">
    <property type="entry name" value="SbcC_Walker_B"/>
    <property type="match status" value="1"/>
</dbReference>
<feature type="coiled-coil region" evidence="4">
    <location>
        <begin position="371"/>
        <end position="419"/>
    </location>
</feature>
<reference evidence="6 7" key="1">
    <citation type="submission" date="2010-08" db="EMBL/GenBank/DDBJ databases">
        <authorList>
            <person name="Weinstock G."/>
            <person name="Sodergren E."/>
            <person name="Clifton S."/>
            <person name="Fulton L."/>
            <person name="Fulton B."/>
            <person name="Courtney L."/>
            <person name="Fronick C."/>
            <person name="Harrison M."/>
            <person name="Strong C."/>
            <person name="Farmer C."/>
            <person name="Delahaunty K."/>
            <person name="Markovic C."/>
            <person name="Hall O."/>
            <person name="Minx P."/>
            <person name="Tomlinson C."/>
            <person name="Mitreva M."/>
            <person name="Hou S."/>
            <person name="Chen J."/>
            <person name="Wollam A."/>
            <person name="Pepin K.H."/>
            <person name="Johnson M."/>
            <person name="Bhonagiri V."/>
            <person name="Zhang X."/>
            <person name="Suruliraj S."/>
            <person name="Warren W."/>
            <person name="Chinwalla A."/>
            <person name="Mardis E.R."/>
            <person name="Wilson R.K."/>
        </authorList>
    </citation>
    <scope>NUCLEOTIDE SEQUENCE [LARGE SCALE GENOMIC DNA]</scope>
    <source>
        <strain evidence="6 7">F0399</strain>
    </source>
</reference>
<evidence type="ECO:0000313" key="7">
    <source>
        <dbReference type="Proteomes" id="UP000004633"/>
    </source>
</evidence>
<dbReference type="Pfam" id="PF13476">
    <property type="entry name" value="AAA_23"/>
    <property type="match status" value="1"/>
</dbReference>
<dbReference type="GO" id="GO:0016887">
    <property type="term" value="F:ATP hydrolysis activity"/>
    <property type="evidence" value="ECO:0007669"/>
    <property type="project" value="InterPro"/>
</dbReference>
<protein>
    <recommendedName>
        <fullName evidence="3">Nuclease SbcCD subunit C</fullName>
    </recommendedName>
</protein>
<dbReference type="Proteomes" id="UP000004633">
    <property type="component" value="Unassembled WGS sequence"/>
</dbReference>
<gene>
    <name evidence="6" type="ORF">HMPREF9555_00304</name>
</gene>
<feature type="coiled-coil region" evidence="4">
    <location>
        <begin position="266"/>
        <end position="323"/>
    </location>
</feature>
<keyword evidence="6" id="KW-0378">Hydrolase</keyword>
<evidence type="ECO:0000256" key="1">
    <source>
        <dbReference type="ARBA" id="ARBA00006930"/>
    </source>
</evidence>
<dbReference type="Gene3D" id="3.40.50.300">
    <property type="entry name" value="P-loop containing nucleotide triphosphate hydrolases"/>
    <property type="match status" value="2"/>
</dbReference>
<organism evidence="6 7">
    <name type="scientific">Selenomonas artemidis F0399</name>
    <dbReference type="NCBI Taxonomy" id="749551"/>
    <lineage>
        <taxon>Bacteria</taxon>
        <taxon>Bacillati</taxon>
        <taxon>Bacillota</taxon>
        <taxon>Negativicutes</taxon>
        <taxon>Selenomonadales</taxon>
        <taxon>Selenomonadaceae</taxon>
        <taxon>Selenomonas</taxon>
    </lineage>
</organism>
<keyword evidence="6" id="KW-0269">Exonuclease</keyword>
<keyword evidence="6" id="KW-0540">Nuclease</keyword>
<dbReference type="HOGENOM" id="CLU_004785_2_1_9"/>
<comment type="similarity">
    <text evidence="1">Belongs to the SMC family. SbcC subfamily.</text>
</comment>
<evidence type="ECO:0000256" key="3">
    <source>
        <dbReference type="ARBA" id="ARBA00013368"/>
    </source>
</evidence>
<dbReference type="SUPFAM" id="SSF52540">
    <property type="entry name" value="P-loop containing nucleoside triphosphate hydrolases"/>
    <property type="match status" value="1"/>
</dbReference>
<dbReference type="GO" id="GO:0004527">
    <property type="term" value="F:exonuclease activity"/>
    <property type="evidence" value="ECO:0007669"/>
    <property type="project" value="UniProtKB-KW"/>
</dbReference>
<name>E7N011_9FIRM</name>
<dbReference type="STRING" id="749551.HMPREF9555_00304"/>
<dbReference type="EMBL" id="AECV01000001">
    <property type="protein sequence ID" value="EFW30675.1"/>
    <property type="molecule type" value="Genomic_DNA"/>
</dbReference>
<feature type="coiled-coil region" evidence="4">
    <location>
        <begin position="527"/>
        <end position="561"/>
    </location>
</feature>
<dbReference type="GO" id="GO:0006302">
    <property type="term" value="P:double-strand break repair"/>
    <property type="evidence" value="ECO:0007669"/>
    <property type="project" value="InterPro"/>
</dbReference>
<dbReference type="AlphaFoldDB" id="E7N011"/>
<feature type="coiled-coil region" evidence="4">
    <location>
        <begin position="592"/>
        <end position="675"/>
    </location>
</feature>
<dbReference type="InterPro" id="IPR027417">
    <property type="entry name" value="P-loop_NTPase"/>
</dbReference>
<comment type="subunit">
    <text evidence="2">Heterodimer of SbcC and SbcD.</text>
</comment>
<evidence type="ECO:0000256" key="2">
    <source>
        <dbReference type="ARBA" id="ARBA00011322"/>
    </source>
</evidence>
<comment type="caution">
    <text evidence="6">The sequence shown here is derived from an EMBL/GenBank/DDBJ whole genome shotgun (WGS) entry which is preliminary data.</text>
</comment>
<sequence length="1019" mass="113293">MQAFGSYVEEQILDFETALSGAPFVLIHGATGAGKTTILDAIVFALYGESSGDVREGAMLRSSAAPPERVTEVEYTFALGRRRYRVMRAPSYERMSRGKMTRRAPAGELYRLPDVGEEGEEVLLDSNVTEVSKRIGALIGFDADQFRQVILLPQGQFQRFLLAEVKDRSAIMQRIFRTERYRRLEEALTEEALVLERASAEDRARIGQMLQTQELASAEELRDRIDRLDADTKQYAARLGTLEKTARDARRAREQGAAAEMRLGALAEARKKAEEMRAKVDTVEEFRRKLDRARRAMPAFYKAQELRQADAQARRRAEEYKTAAEQFAKAQAASRTAQELLKREEVREAERTQLAERIRTLTGYSAQAAQLTECRSAVERLRTRTARAQEEKTADAAALTALTEEIRRTEQRIAACDQILATEEAAAQESERLNRCRRAAQEEAAHAAKLPALKNAEQAAGQAFKDAEQHLNDAKAKRRRMQLLYDLGSAARLAEKLADGTPCPVCGAISHPHPAVHAEDIPTAQELDAAAQAEDAAEQNLRQCRAQEEACRTKRERAEQDVRHARQTLTDYLGADTLEELMRRTQGRGDALARARSERSDAQTQLDKAKLRRAQTEESVAAKEKAAQETNDKLRLREGEMQGLEAQLPEEYRDMALLETELNKVNRAMETANASYLAAQRKEKETGADFARAETELRVKKAATEESAEIHRAAAEAFAAARTEAGFASEEEYRTAVDGRWSEAAYQEEVEARIKKHTDNYNTALELLKQAETAAAGLTAPYMPALIAAETAADAAVKEASQAQGSRMERLAGLRRMAADIAALEKTGEERAEKYRIMGKLAQVAAAKPPYQVHFQTYVLRSILSDVIEAANARLVMMSRGRYRLVHGEGGHKNKWWGLEIDVFDEYTGLPRGSRTLSGGETFLASLSLALGLSDVVQHYAGGMHLDMIFIDEGFGSLDSETLDVAVRALLEVQREGGRLVGIISHVEELRARIPVHLLVERTAQGSRARFTEGGTEAL</sequence>
<feature type="coiled-coil region" evidence="4">
    <location>
        <begin position="181"/>
        <end position="238"/>
    </location>
</feature>
<keyword evidence="7" id="KW-1185">Reference proteome</keyword>
<proteinExistence type="inferred from homology"/>
<dbReference type="PANTHER" id="PTHR32114">
    <property type="entry name" value="ABC TRANSPORTER ABCH.3"/>
    <property type="match status" value="1"/>
</dbReference>
<dbReference type="InterPro" id="IPR038729">
    <property type="entry name" value="Rad50/SbcC_AAA"/>
</dbReference>
<dbReference type="PANTHER" id="PTHR32114:SF2">
    <property type="entry name" value="ABC TRANSPORTER ABCH.3"/>
    <property type="match status" value="1"/>
</dbReference>
<keyword evidence="4" id="KW-0175">Coiled coil</keyword>
<feature type="domain" description="Rad50/SbcC-type AAA" evidence="5">
    <location>
        <begin position="1"/>
        <end position="233"/>
    </location>
</feature>
<evidence type="ECO:0000259" key="5">
    <source>
        <dbReference type="Pfam" id="PF13476"/>
    </source>
</evidence>